<dbReference type="AlphaFoldDB" id="E8ZHE9"/>
<organism evidence="2 3">
    <name type="scientific">Mycoplasma haemofelis (strain Langford 1)</name>
    <name type="common">Haemobartonella felis</name>
    <dbReference type="NCBI Taxonomy" id="941640"/>
    <lineage>
        <taxon>Bacteria</taxon>
        <taxon>Bacillati</taxon>
        <taxon>Mycoplasmatota</taxon>
        <taxon>Mollicutes</taxon>
        <taxon>Mycoplasmataceae</taxon>
        <taxon>Mycoplasma</taxon>
    </lineage>
</organism>
<sequence length="218" mass="24415">MSSALFKGSVALGSLGASSAAGFGAYKIFSEKPKSMKDHILTLPSYHGYNFFAKGDSRWGVIKTEYEKSESPHKPIGKDGKTVNKDDLPDWCSKNLTSEFTDEKDSKYQSVLRWCYLNDNNFEKQMQSLNRQLKGTKSESTSDSEAAPQEWQTAWDEYSPHKSDPSLKIPSEEADLNGADKSKGSKALQKWCSLQLSSLMYSNDALSKFGIFSRWCTK</sequence>
<accession>E8ZHE9</accession>
<evidence type="ECO:0000313" key="2">
    <source>
        <dbReference type="EMBL" id="CBY92570.1"/>
    </source>
</evidence>
<dbReference type="Proteomes" id="UP000008637">
    <property type="component" value="Chromosome"/>
</dbReference>
<evidence type="ECO:0000256" key="1">
    <source>
        <dbReference type="SAM" id="MobiDB-lite"/>
    </source>
</evidence>
<name>E8ZHE9_MYCHL</name>
<dbReference type="KEGG" id="mha:HF1_05620"/>
<feature type="compositionally biased region" description="Polar residues" evidence="1">
    <location>
        <begin position="131"/>
        <end position="144"/>
    </location>
</feature>
<feature type="region of interest" description="Disordered" evidence="1">
    <location>
        <begin position="131"/>
        <end position="183"/>
    </location>
</feature>
<dbReference type="HOGENOM" id="CLU_098620_4_0_14"/>
<gene>
    <name evidence="2" type="ordered locus">HF1_05620</name>
</gene>
<reference evidence="2 3" key="1">
    <citation type="journal article" date="2011" name="J. Bacteriol.">
        <title>Complete genome sequence of Mycoplasma haemofelis, a hemotropic mycoplasma.</title>
        <authorList>
            <person name="Barker E.N."/>
            <person name="Helps C.R."/>
            <person name="Peters I.R."/>
            <person name="Darby A.C."/>
            <person name="Radford A.D."/>
            <person name="Tasker S."/>
        </authorList>
    </citation>
    <scope>NUCLEOTIDE SEQUENCE [LARGE SCALE GENOMIC DNA]</scope>
    <source>
        <strain evidence="2 3">Langford 1</strain>
    </source>
</reference>
<keyword evidence="3" id="KW-1185">Reference proteome</keyword>
<evidence type="ECO:0000313" key="3">
    <source>
        <dbReference type="Proteomes" id="UP000008637"/>
    </source>
</evidence>
<dbReference type="EMBL" id="FR773153">
    <property type="protein sequence ID" value="CBY92570.1"/>
    <property type="molecule type" value="Genomic_DNA"/>
</dbReference>
<dbReference type="OrthoDB" id="3231195at2"/>
<protein>
    <submittedName>
        <fullName evidence="2">Uncharacterized protein</fullName>
    </submittedName>
</protein>
<proteinExistence type="predicted"/>